<keyword evidence="2" id="KW-1185">Reference proteome</keyword>
<gene>
    <name evidence="1" type="ORF">X802_01025</name>
</gene>
<dbReference type="OrthoDB" id="99079at2157"/>
<dbReference type="PATRIC" id="fig|1432656.3.peg.203"/>
<evidence type="ECO:0000313" key="2">
    <source>
        <dbReference type="Proteomes" id="UP000062043"/>
    </source>
</evidence>
<evidence type="ECO:0000313" key="1">
    <source>
        <dbReference type="EMBL" id="AJC72634.1"/>
    </source>
</evidence>
<reference evidence="1 2" key="1">
    <citation type="submission" date="2014-01" db="EMBL/GenBank/DDBJ databases">
        <title>Genome sequencing of Thermococcus guaymasensis.</title>
        <authorList>
            <person name="Zhang X."/>
            <person name="Alvare G."/>
            <person name="Fristensky B."/>
            <person name="Chen L."/>
            <person name="Suen T."/>
            <person name="Chen Q."/>
            <person name="Ma K."/>
        </authorList>
    </citation>
    <scope>NUCLEOTIDE SEQUENCE [LARGE SCALE GENOMIC DNA]</scope>
    <source>
        <strain evidence="1 2">DSM 11113</strain>
    </source>
</reference>
<accession>A0A0X1KMX3</accession>
<sequence>MSEVVSGLPDRVLELAGSGQGWVTVAEARLKASDRGIELVSVSNVWGDIRPDDPGWLEEELEVWGIRRKFRARFYRWKGFRDEDGESAPDLNRWYIAVPDLEEAGELELWF</sequence>
<dbReference type="Proteomes" id="UP000062043">
    <property type="component" value="Chromosome"/>
</dbReference>
<dbReference type="AlphaFoldDB" id="A0A0X1KMX3"/>
<organism evidence="1 2">
    <name type="scientific">Thermococcus guaymasensis DSM 11113</name>
    <dbReference type="NCBI Taxonomy" id="1432656"/>
    <lineage>
        <taxon>Archaea</taxon>
        <taxon>Methanobacteriati</taxon>
        <taxon>Methanobacteriota</taxon>
        <taxon>Thermococci</taxon>
        <taxon>Thermococcales</taxon>
        <taxon>Thermococcaceae</taxon>
        <taxon>Thermococcus</taxon>
    </lineage>
</organism>
<dbReference type="STRING" id="1432656.X802_01025"/>
<name>A0A0X1KMX3_9EURY</name>
<dbReference type="GeneID" id="27134245"/>
<protein>
    <submittedName>
        <fullName evidence="1">Uncharacterized protein</fullName>
    </submittedName>
</protein>
<dbReference type="EMBL" id="CP007140">
    <property type="protein sequence ID" value="AJC72634.1"/>
    <property type="molecule type" value="Genomic_DNA"/>
</dbReference>
<dbReference type="RefSeq" id="WP_062370224.1">
    <property type="nucleotide sequence ID" value="NZ_CP007140.1"/>
</dbReference>
<dbReference type="KEGG" id="tgy:X802_01025"/>
<proteinExistence type="predicted"/>